<dbReference type="Pfam" id="PF02588">
    <property type="entry name" value="YitT_membrane"/>
    <property type="match status" value="1"/>
</dbReference>
<dbReference type="PANTHER" id="PTHR33545">
    <property type="entry name" value="UPF0750 MEMBRANE PROTEIN YITT-RELATED"/>
    <property type="match status" value="1"/>
</dbReference>
<evidence type="ECO:0000313" key="7">
    <source>
        <dbReference type="EMBL" id="AFC84843.1"/>
    </source>
</evidence>
<feature type="transmembrane region" description="Helical" evidence="6">
    <location>
        <begin position="112"/>
        <end position="130"/>
    </location>
</feature>
<protein>
    <recommendedName>
        <fullName evidence="9">BCR, YitT family</fullName>
    </recommendedName>
</protein>
<accession>H8L359</accession>
<dbReference type="eggNOG" id="COG1284">
    <property type="taxonomic scope" value="Bacteria"/>
</dbReference>
<evidence type="ECO:0000256" key="6">
    <source>
        <dbReference type="SAM" id="Phobius"/>
    </source>
</evidence>
<dbReference type="Proteomes" id="UP000005234">
    <property type="component" value="Chromosome"/>
</dbReference>
<dbReference type="KEGG" id="fau:Fraau_0353"/>
<dbReference type="PANTHER" id="PTHR33545:SF5">
    <property type="entry name" value="UPF0750 MEMBRANE PROTEIN YITT"/>
    <property type="match status" value="1"/>
</dbReference>
<evidence type="ECO:0000313" key="8">
    <source>
        <dbReference type="Proteomes" id="UP000005234"/>
    </source>
</evidence>
<dbReference type="GO" id="GO:0005886">
    <property type="term" value="C:plasma membrane"/>
    <property type="evidence" value="ECO:0007669"/>
    <property type="project" value="UniProtKB-SubCell"/>
</dbReference>
<evidence type="ECO:0000256" key="5">
    <source>
        <dbReference type="ARBA" id="ARBA00023136"/>
    </source>
</evidence>
<feature type="transmembrane region" description="Helical" evidence="6">
    <location>
        <begin position="86"/>
        <end position="105"/>
    </location>
</feature>
<evidence type="ECO:0008006" key="9">
    <source>
        <dbReference type="Google" id="ProtNLM"/>
    </source>
</evidence>
<evidence type="ECO:0000256" key="4">
    <source>
        <dbReference type="ARBA" id="ARBA00022989"/>
    </source>
</evidence>
<evidence type="ECO:0000256" key="1">
    <source>
        <dbReference type="ARBA" id="ARBA00004651"/>
    </source>
</evidence>
<keyword evidence="4 6" id="KW-1133">Transmembrane helix</keyword>
<keyword evidence="3 6" id="KW-0812">Transmembrane</keyword>
<dbReference type="InterPro" id="IPR051461">
    <property type="entry name" value="UPF0750_membrane"/>
</dbReference>
<evidence type="ECO:0000256" key="3">
    <source>
        <dbReference type="ARBA" id="ARBA00022692"/>
    </source>
</evidence>
<proteinExistence type="predicted"/>
<comment type="subcellular location">
    <subcellularLocation>
        <location evidence="1">Cell membrane</location>
        <topology evidence="1">Multi-pass membrane protein</topology>
    </subcellularLocation>
</comment>
<reference evidence="7" key="1">
    <citation type="submission" date="2012-02" db="EMBL/GenBank/DDBJ databases">
        <title>The complete genome of Frateuria aurantia DSM 6220.</title>
        <authorList>
            <consortium name="US DOE Joint Genome Institute (JGI-PGF)"/>
            <person name="Lucas S."/>
            <person name="Copeland A."/>
            <person name="Lapidus A."/>
            <person name="Glavina del Rio T."/>
            <person name="Dalin E."/>
            <person name="Tice H."/>
            <person name="Bruce D."/>
            <person name="Goodwin L."/>
            <person name="Pitluck S."/>
            <person name="Peters L."/>
            <person name="Ovchinnikova G."/>
            <person name="Teshima H."/>
            <person name="Kyrpides N."/>
            <person name="Mavromatis K."/>
            <person name="Ivanova N."/>
            <person name="Brettin T."/>
            <person name="Detter J.C."/>
            <person name="Han C."/>
            <person name="Larimer F."/>
            <person name="Land M."/>
            <person name="Hauser L."/>
            <person name="Markowitz V."/>
            <person name="Cheng J.-F."/>
            <person name="Hugenholtz P."/>
            <person name="Woyke T."/>
            <person name="Wu D."/>
            <person name="Brambilla E."/>
            <person name="Klenk H.-P."/>
            <person name="Eisen J.A."/>
        </authorList>
    </citation>
    <scope>NUCLEOTIDE SEQUENCE</scope>
    <source>
        <strain evidence="7">DSM 6220</strain>
    </source>
</reference>
<evidence type="ECO:0000256" key="2">
    <source>
        <dbReference type="ARBA" id="ARBA00022475"/>
    </source>
</evidence>
<keyword evidence="5 6" id="KW-0472">Membrane</keyword>
<name>H8L359_FRAAD</name>
<feature type="transmembrane region" description="Helical" evidence="6">
    <location>
        <begin position="205"/>
        <end position="222"/>
    </location>
</feature>
<feature type="transmembrane region" description="Helical" evidence="6">
    <location>
        <begin position="49"/>
        <end position="66"/>
    </location>
</feature>
<keyword evidence="8" id="KW-1185">Reference proteome</keyword>
<keyword evidence="2" id="KW-1003">Cell membrane</keyword>
<dbReference type="HOGENOM" id="CLU_063199_3_0_6"/>
<sequence>MIDGAPFRVRRFHFRRLRPAGPCMDHFRMTTSTPERIPHRHSAMEDAQALLLGTLLVATGVFLFHHDHLLTGGTVGASVLLSYVTPLSFGLIFFVLNLPFYYFAYRQMGAAFTLKTFAAIALVSAYSHLLPGLIDIGSLNPVFASILGGSLAGIGCLMLFRHGASLGGFNIAALYCQSRHGISAGKLLLGFDLCVMLAGLCLLPWKLVLISVLSVLVMNMIITMNHRNGRYNGIS</sequence>
<dbReference type="InterPro" id="IPR003740">
    <property type="entry name" value="YitT"/>
</dbReference>
<dbReference type="EMBL" id="CP003350">
    <property type="protein sequence ID" value="AFC84843.1"/>
    <property type="molecule type" value="Genomic_DNA"/>
</dbReference>
<organism evidence="7 8">
    <name type="scientific">Frateuria aurantia (strain ATCC 33424 / DSM 6220 / KCTC 2777 / LMG 1558 / NBRC 3245 / NCIMB 13370)</name>
    <name type="common">Acetobacter aurantius</name>
    <dbReference type="NCBI Taxonomy" id="767434"/>
    <lineage>
        <taxon>Bacteria</taxon>
        <taxon>Pseudomonadati</taxon>
        <taxon>Pseudomonadota</taxon>
        <taxon>Gammaproteobacteria</taxon>
        <taxon>Lysobacterales</taxon>
        <taxon>Rhodanobacteraceae</taxon>
        <taxon>Frateuria</taxon>
    </lineage>
</organism>
<gene>
    <name evidence="7" type="ordered locus">Fraau_0353</name>
</gene>
<dbReference type="AlphaFoldDB" id="H8L359"/>